<proteinExistence type="predicted"/>
<reference evidence="1" key="1">
    <citation type="journal article" date="2019" name="MBio">
        <title>Virus Genomes from Deep Sea Sediments Expand the Ocean Megavirome and Support Independent Origins of Viral Gigantism.</title>
        <authorList>
            <person name="Backstrom D."/>
            <person name="Yutin N."/>
            <person name="Jorgensen S.L."/>
            <person name="Dharamshi J."/>
            <person name="Homa F."/>
            <person name="Zaremba-Niedwiedzka K."/>
            <person name="Spang A."/>
            <person name="Wolf Y.I."/>
            <person name="Koonin E.V."/>
            <person name="Ettema T.J."/>
        </authorList>
    </citation>
    <scope>NUCLEOTIDE SEQUENCE</scope>
</reference>
<organism evidence="1">
    <name type="scientific">Pithovirus LCPAC404</name>
    <dbReference type="NCBI Taxonomy" id="2506597"/>
    <lineage>
        <taxon>Viruses</taxon>
        <taxon>Pithoviruses</taxon>
    </lineage>
</organism>
<dbReference type="EMBL" id="MK500596">
    <property type="protein sequence ID" value="QBK93454.1"/>
    <property type="molecule type" value="Genomic_DNA"/>
</dbReference>
<protein>
    <submittedName>
        <fullName evidence="1">Uncharacterized protein</fullName>
    </submittedName>
</protein>
<evidence type="ECO:0000313" key="1">
    <source>
        <dbReference type="EMBL" id="QBK93454.1"/>
    </source>
</evidence>
<accession>A0A481ZC13</accession>
<gene>
    <name evidence="1" type="ORF">LCPAC404_01580</name>
</gene>
<name>A0A481ZC13_9VIRU</name>
<sequence>MTTKREAEEQPKSETSAKNRKLNMKEYVSKNNGSIDRLYENRKLICFLYEQKCDLIEVSDINGTLSNIAGIDKFYCYVQYRSFISKENCYSCSESVYKKYGKPEWLYLDTINQNIFNFNIAKCDTQNNSKQWAFATSPLVIKYVKIMKPLDLVISTVTDDKKIVTFMQGNTVICLKIEKESKPFQLC</sequence>